<reference evidence="6" key="1">
    <citation type="journal article" date="2019" name="Int. J. Syst. Evol. Microbiol.">
        <title>The Global Catalogue of Microorganisms (GCM) 10K type strain sequencing project: providing services to taxonomists for standard genome sequencing and annotation.</title>
        <authorList>
            <consortium name="The Broad Institute Genomics Platform"/>
            <consortium name="The Broad Institute Genome Sequencing Center for Infectious Disease"/>
            <person name="Wu L."/>
            <person name="Ma J."/>
        </authorList>
    </citation>
    <scope>NUCLEOTIDE SEQUENCE [LARGE SCALE GENOMIC DNA]</scope>
    <source>
        <strain evidence="6">JCM 18326</strain>
    </source>
</reference>
<dbReference type="EMBL" id="BAABJX010000044">
    <property type="protein sequence ID" value="GAA4842110.1"/>
    <property type="molecule type" value="Genomic_DNA"/>
</dbReference>
<organism evidence="5 6">
    <name type="scientific">Algivirga pacifica</name>
    <dbReference type="NCBI Taxonomy" id="1162670"/>
    <lineage>
        <taxon>Bacteria</taxon>
        <taxon>Pseudomonadati</taxon>
        <taxon>Bacteroidota</taxon>
        <taxon>Cytophagia</taxon>
        <taxon>Cytophagales</taxon>
        <taxon>Flammeovirgaceae</taxon>
        <taxon>Algivirga</taxon>
    </lineage>
</organism>
<evidence type="ECO:0000256" key="2">
    <source>
        <dbReference type="SAM" id="Coils"/>
    </source>
</evidence>
<dbReference type="Gene3D" id="3.60.40.10">
    <property type="entry name" value="PPM-type phosphatase domain"/>
    <property type="match status" value="1"/>
</dbReference>
<keyword evidence="2" id="KW-0175">Coiled coil</keyword>
<proteinExistence type="predicted"/>
<evidence type="ECO:0000313" key="6">
    <source>
        <dbReference type="Proteomes" id="UP001500298"/>
    </source>
</evidence>
<sequence>MAQGHIMLNDKPKIVTKVSIVFGICLALLHIFAFLFPNYIVVSRPEMLLFDLVFVTVSYTFISFTLKKYSDQVQEEQAIVQEQKEEMATQNEELRVTNEELTTTREEIMSQREELARQHQVLQRTNNNLLLSINYANRIQKALFNSSRNILKGKDSFLLDIPKDIVSGDFCFVRELNGITYIAQGDCTGHGVPGAILTVIASEILDRIIVEKKSWSPKEILTFLDAEMNYRLKEEGKTNLDGLEAGILAIDSKMDVALFAGAKRPLIHWDSEKKTYNIIRGTKKAVGNAQNVENQYKENIFRIQKGDRFYLFTDGYVDQFGGEDNKKYSSKRFYRTISELSDIKIPEQAQVLLGEFEEWKGDKKQIDDVMVLGIEV</sequence>
<protein>
    <recommendedName>
        <fullName evidence="4">PPM-type phosphatase domain-containing protein</fullName>
    </recommendedName>
</protein>
<gene>
    <name evidence="5" type="ORF">GCM10023331_28870</name>
</gene>
<evidence type="ECO:0000256" key="3">
    <source>
        <dbReference type="SAM" id="Phobius"/>
    </source>
</evidence>
<feature type="coiled-coil region" evidence="2">
    <location>
        <begin position="66"/>
        <end position="125"/>
    </location>
</feature>
<keyword evidence="3" id="KW-1133">Transmembrane helix</keyword>
<dbReference type="Proteomes" id="UP001500298">
    <property type="component" value="Unassembled WGS sequence"/>
</dbReference>
<comment type="caution">
    <text evidence="5">The sequence shown here is derived from an EMBL/GenBank/DDBJ whole genome shotgun (WGS) entry which is preliminary data.</text>
</comment>
<evidence type="ECO:0000259" key="4">
    <source>
        <dbReference type="Pfam" id="PF07228"/>
    </source>
</evidence>
<evidence type="ECO:0000256" key="1">
    <source>
        <dbReference type="ARBA" id="ARBA00022801"/>
    </source>
</evidence>
<dbReference type="PANTHER" id="PTHR43156">
    <property type="entry name" value="STAGE II SPORULATION PROTEIN E-RELATED"/>
    <property type="match status" value="1"/>
</dbReference>
<dbReference type="InterPro" id="IPR052016">
    <property type="entry name" value="Bact_Sigma-Reg"/>
</dbReference>
<keyword evidence="3" id="KW-0812">Transmembrane</keyword>
<accession>A0ABP9DE33</accession>
<feature type="domain" description="PPM-type phosphatase" evidence="4">
    <location>
        <begin position="180"/>
        <end position="375"/>
    </location>
</feature>
<evidence type="ECO:0000313" key="5">
    <source>
        <dbReference type="EMBL" id="GAA4842110.1"/>
    </source>
</evidence>
<dbReference type="InterPro" id="IPR001932">
    <property type="entry name" value="PPM-type_phosphatase-like_dom"/>
</dbReference>
<feature type="transmembrane region" description="Helical" evidence="3">
    <location>
        <begin position="20"/>
        <end position="41"/>
    </location>
</feature>
<keyword evidence="3" id="KW-0472">Membrane</keyword>
<keyword evidence="1" id="KW-0378">Hydrolase</keyword>
<dbReference type="InterPro" id="IPR036457">
    <property type="entry name" value="PPM-type-like_dom_sf"/>
</dbReference>
<name>A0ABP9DE33_9BACT</name>
<dbReference type="Pfam" id="PF07228">
    <property type="entry name" value="SpoIIE"/>
    <property type="match status" value="1"/>
</dbReference>
<keyword evidence="6" id="KW-1185">Reference proteome</keyword>
<dbReference type="PANTHER" id="PTHR43156:SF9">
    <property type="entry name" value="HAMP DOMAIN-CONTAINING PROTEIN"/>
    <property type="match status" value="1"/>
</dbReference>